<dbReference type="NCBIfam" id="TIGR00188">
    <property type="entry name" value="rnpA"/>
    <property type="match status" value="1"/>
</dbReference>
<accession>A0ABT1MIL2</accession>
<evidence type="ECO:0000256" key="5">
    <source>
        <dbReference type="ARBA" id="ARBA00022801"/>
    </source>
</evidence>
<dbReference type="SUPFAM" id="SSF54211">
    <property type="entry name" value="Ribosomal protein S5 domain 2-like"/>
    <property type="match status" value="1"/>
</dbReference>
<keyword evidence="6 7" id="KW-0694">RNA-binding</keyword>
<dbReference type="HAMAP" id="MF_00227">
    <property type="entry name" value="RNase_P"/>
    <property type="match status" value="1"/>
</dbReference>
<dbReference type="Proteomes" id="UP001205603">
    <property type="component" value="Unassembled WGS sequence"/>
</dbReference>
<proteinExistence type="inferred from homology"/>
<keyword evidence="3 7" id="KW-0540">Nuclease</keyword>
<dbReference type="Gene3D" id="3.30.230.10">
    <property type="match status" value="1"/>
</dbReference>
<dbReference type="EC" id="3.1.26.5" evidence="7 8"/>
<sequence>MSEFGLTKAERLHSKVRIDKLFTQGESFVVYPYRVVFICRKKENDVPISLLISVPRKRFKRAVKRNLIRRRVKETYRLNKHLLSDNVPQGMTIDMAILYIDKEVCVYAVLEKKMKELLNKLKDKLVSDGIQIGKGEV</sequence>
<evidence type="ECO:0000256" key="8">
    <source>
        <dbReference type="NCBIfam" id="TIGR00188"/>
    </source>
</evidence>
<evidence type="ECO:0000256" key="1">
    <source>
        <dbReference type="ARBA" id="ARBA00002663"/>
    </source>
</evidence>
<comment type="catalytic activity">
    <reaction evidence="7">
        <text>Endonucleolytic cleavage of RNA, removing 5'-extranucleotides from tRNA precursor.</text>
        <dbReference type="EC" id="3.1.26.5"/>
    </reaction>
</comment>
<organism evidence="9 10">
    <name type="scientific">Coprobacter tertius</name>
    <dbReference type="NCBI Taxonomy" id="2944915"/>
    <lineage>
        <taxon>Bacteria</taxon>
        <taxon>Pseudomonadati</taxon>
        <taxon>Bacteroidota</taxon>
        <taxon>Bacteroidia</taxon>
        <taxon>Bacteroidales</taxon>
        <taxon>Barnesiellaceae</taxon>
        <taxon>Coprobacter</taxon>
    </lineage>
</organism>
<dbReference type="PANTHER" id="PTHR33992">
    <property type="entry name" value="RIBONUCLEASE P PROTEIN COMPONENT"/>
    <property type="match status" value="1"/>
</dbReference>
<dbReference type="GO" id="GO:0004526">
    <property type="term" value="F:ribonuclease P activity"/>
    <property type="evidence" value="ECO:0007669"/>
    <property type="project" value="UniProtKB-EC"/>
</dbReference>
<dbReference type="RefSeq" id="WP_255027755.1">
    <property type="nucleotide sequence ID" value="NZ_JANDHW010000009.1"/>
</dbReference>
<evidence type="ECO:0000313" key="9">
    <source>
        <dbReference type="EMBL" id="MCP9612450.1"/>
    </source>
</evidence>
<dbReference type="PROSITE" id="PS00648">
    <property type="entry name" value="RIBONUCLEASE_P"/>
    <property type="match status" value="1"/>
</dbReference>
<dbReference type="InterPro" id="IPR020568">
    <property type="entry name" value="Ribosomal_Su5_D2-typ_SF"/>
</dbReference>
<dbReference type="InterPro" id="IPR014721">
    <property type="entry name" value="Ribsml_uS5_D2-typ_fold_subgr"/>
</dbReference>
<gene>
    <name evidence="7 9" type="primary">rnpA</name>
    <name evidence="9" type="ORF">NMU02_10140</name>
</gene>
<comment type="similarity">
    <text evidence="7">Belongs to the RnpA family.</text>
</comment>
<evidence type="ECO:0000256" key="3">
    <source>
        <dbReference type="ARBA" id="ARBA00022722"/>
    </source>
</evidence>
<dbReference type="PANTHER" id="PTHR33992:SF1">
    <property type="entry name" value="RIBONUCLEASE P PROTEIN COMPONENT"/>
    <property type="match status" value="1"/>
</dbReference>
<reference evidence="9 10" key="1">
    <citation type="submission" date="2022-07" db="EMBL/GenBank/DDBJ databases">
        <title>Fecal culturing of patients with breast cancer.</title>
        <authorList>
            <person name="Teng N.M.Y."/>
            <person name="Kiu R."/>
            <person name="Evans R."/>
            <person name="Baker D.J."/>
            <person name="Zenner C."/>
            <person name="Robinson S.D."/>
            <person name="Hall L.J."/>
        </authorList>
    </citation>
    <scope>NUCLEOTIDE SEQUENCE [LARGE SCALE GENOMIC DNA]</scope>
    <source>
        <strain evidence="9 10">LH1063</strain>
    </source>
</reference>
<keyword evidence="2 7" id="KW-0819">tRNA processing</keyword>
<keyword evidence="10" id="KW-1185">Reference proteome</keyword>
<evidence type="ECO:0000256" key="4">
    <source>
        <dbReference type="ARBA" id="ARBA00022759"/>
    </source>
</evidence>
<evidence type="ECO:0000256" key="2">
    <source>
        <dbReference type="ARBA" id="ARBA00022694"/>
    </source>
</evidence>
<keyword evidence="5 7" id="KW-0378">Hydrolase</keyword>
<dbReference type="Pfam" id="PF00825">
    <property type="entry name" value="Ribonuclease_P"/>
    <property type="match status" value="1"/>
</dbReference>
<comment type="caution">
    <text evidence="9">The sequence shown here is derived from an EMBL/GenBank/DDBJ whole genome shotgun (WGS) entry which is preliminary data.</text>
</comment>
<dbReference type="InterPro" id="IPR020539">
    <property type="entry name" value="RNase_P_CS"/>
</dbReference>
<comment type="subunit">
    <text evidence="7">Consists of a catalytic RNA component (M1 or rnpB) and a protein subunit.</text>
</comment>
<evidence type="ECO:0000256" key="6">
    <source>
        <dbReference type="ARBA" id="ARBA00022884"/>
    </source>
</evidence>
<dbReference type="InterPro" id="IPR000100">
    <property type="entry name" value="RNase_P"/>
</dbReference>
<protein>
    <recommendedName>
        <fullName evidence="7 8">Ribonuclease P protein component</fullName>
        <shortName evidence="7">RNase P protein</shortName>
        <shortName evidence="7">RNaseP protein</shortName>
        <ecNumber evidence="7 8">3.1.26.5</ecNumber>
    </recommendedName>
    <alternativeName>
        <fullName evidence="7">Protein C5</fullName>
    </alternativeName>
</protein>
<keyword evidence="4 7" id="KW-0255">Endonuclease</keyword>
<evidence type="ECO:0000313" key="10">
    <source>
        <dbReference type="Proteomes" id="UP001205603"/>
    </source>
</evidence>
<comment type="function">
    <text evidence="1 7">RNaseP catalyzes the removal of the 5'-leader sequence from pre-tRNA to produce the mature 5'-terminus. It can also cleave other RNA substrates such as 4.5S RNA. The protein component plays an auxiliary but essential role in vivo by binding to the 5'-leader sequence and broadening the substrate specificity of the ribozyme.</text>
</comment>
<dbReference type="EMBL" id="JANDHW010000009">
    <property type="protein sequence ID" value="MCP9612450.1"/>
    <property type="molecule type" value="Genomic_DNA"/>
</dbReference>
<evidence type="ECO:0000256" key="7">
    <source>
        <dbReference type="HAMAP-Rule" id="MF_00227"/>
    </source>
</evidence>
<name>A0ABT1MIL2_9BACT</name>